<dbReference type="PANTHER" id="PTHR40079">
    <property type="entry name" value="MANNAN ENDO-1,4-BETA-MANNOSIDASE E-RELATED"/>
    <property type="match status" value="1"/>
</dbReference>
<feature type="active site" description="Proton donor" evidence="4">
    <location>
        <position position="177"/>
    </location>
</feature>
<dbReference type="InterPro" id="IPR000805">
    <property type="entry name" value="Glyco_hydro_26"/>
</dbReference>
<feature type="active site" description="Nucleophile" evidence="4">
    <location>
        <position position="288"/>
    </location>
</feature>
<dbReference type="GO" id="GO:0016985">
    <property type="term" value="F:mannan endo-1,4-beta-mannosidase activity"/>
    <property type="evidence" value="ECO:0007669"/>
    <property type="project" value="InterPro"/>
</dbReference>
<keyword evidence="3 4" id="KW-0326">Glycosidase</keyword>
<proteinExistence type="inferred from homology"/>
<dbReference type="RefSeq" id="WP_035930305.1">
    <property type="nucleotide sequence ID" value="NZ_JSUH01000021.1"/>
</dbReference>
<feature type="chain" id="PRO_5002024453" evidence="5">
    <location>
        <begin position="33"/>
        <end position="351"/>
    </location>
</feature>
<comment type="similarity">
    <text evidence="1 4">Belongs to the glycosyl hydrolase 26 family.</text>
</comment>
<feature type="domain" description="GH26" evidence="6">
    <location>
        <begin position="52"/>
        <end position="344"/>
    </location>
</feature>
<evidence type="ECO:0000256" key="5">
    <source>
        <dbReference type="SAM" id="SignalP"/>
    </source>
</evidence>
<feature type="signal peptide" evidence="5">
    <location>
        <begin position="1"/>
        <end position="32"/>
    </location>
</feature>
<accession>A0A0A6YAE8</accession>
<organism evidence="7 8">
    <name type="scientific">Kocuria rosea subsp. polaris</name>
    <dbReference type="NCBI Taxonomy" id="136273"/>
    <lineage>
        <taxon>Bacteria</taxon>
        <taxon>Bacillati</taxon>
        <taxon>Actinomycetota</taxon>
        <taxon>Actinomycetes</taxon>
        <taxon>Micrococcales</taxon>
        <taxon>Micrococcaceae</taxon>
        <taxon>Kocuria</taxon>
    </lineage>
</organism>
<evidence type="ECO:0000313" key="7">
    <source>
        <dbReference type="EMBL" id="KHD96307.1"/>
    </source>
</evidence>
<evidence type="ECO:0000256" key="4">
    <source>
        <dbReference type="PROSITE-ProRule" id="PRU01100"/>
    </source>
</evidence>
<dbReference type="Pfam" id="PF02156">
    <property type="entry name" value="Glyco_hydro_26"/>
    <property type="match status" value="1"/>
</dbReference>
<evidence type="ECO:0000256" key="3">
    <source>
        <dbReference type="ARBA" id="ARBA00023295"/>
    </source>
</evidence>
<dbReference type="AlphaFoldDB" id="A0A0A6YAE8"/>
<dbReference type="GO" id="GO:0006080">
    <property type="term" value="P:substituted mannan metabolic process"/>
    <property type="evidence" value="ECO:0007669"/>
    <property type="project" value="InterPro"/>
</dbReference>
<evidence type="ECO:0000259" key="6">
    <source>
        <dbReference type="PROSITE" id="PS51764"/>
    </source>
</evidence>
<keyword evidence="8" id="KW-1185">Reference proteome</keyword>
<evidence type="ECO:0000256" key="1">
    <source>
        <dbReference type="ARBA" id="ARBA00007754"/>
    </source>
</evidence>
<dbReference type="Proteomes" id="UP000030466">
    <property type="component" value="Unassembled WGS sequence"/>
</dbReference>
<dbReference type="InterPro" id="IPR022790">
    <property type="entry name" value="GH26_dom"/>
</dbReference>
<keyword evidence="5" id="KW-0732">Signal</keyword>
<dbReference type="PROSITE" id="PS51764">
    <property type="entry name" value="GH26"/>
    <property type="match status" value="1"/>
</dbReference>
<reference evidence="7 8" key="1">
    <citation type="journal article" date="2003" name="Int. J. Syst. Evol. Microbiol.">
        <title>Kocuria polaris sp. nov., an orange-pigmented psychrophilic bacterium isolated from an Antarctic cyanobacterial mat sample.</title>
        <authorList>
            <person name="Reddy G.S."/>
            <person name="Prakash J.S."/>
            <person name="Prabahar V."/>
            <person name="Matsumoto G.I."/>
            <person name="Stackebrandt E."/>
            <person name="Shivaji S."/>
        </authorList>
    </citation>
    <scope>NUCLEOTIDE SEQUENCE [LARGE SCALE GENOMIC DNA]</scope>
    <source>
        <strain evidence="7 8">CMS 76or</strain>
    </source>
</reference>
<name>A0A0A6YAE8_KOCRO</name>
<dbReference type="EMBL" id="JSUH01000021">
    <property type="protein sequence ID" value="KHD96307.1"/>
    <property type="molecule type" value="Genomic_DNA"/>
</dbReference>
<dbReference type="Gene3D" id="3.20.20.80">
    <property type="entry name" value="Glycosidases"/>
    <property type="match status" value="1"/>
</dbReference>
<sequence>MPAFVPPRVLCSLTAAAAAVALGLVAVPAAHAAPSVHLPAGPAALAPAKKPVPTAAVVPAEPQVRTCPLRFGVGTAGGPAASTELAEVASLTGEKPSIVLAYKDFAQPVPSWELEQTRAAGATTLLTWEPWVWGGGIDQPAHSLDAIASGAHDAHITDWATRLADWGSPVMLRFGHEMNGNWYPWAEGVNGNGAGDYVAAWRHVHDIFTRAGADNVQWVWNPNVPYYGSTPLDGLYPGADYVDVVALDGYNWGTSQSWSSWQQPWDLFAYGLSEMRRLAPGKEIVVAETATAEAGGSKAEWNAHLVYYLAQQPDVTGLVWFHLDKEVDWRINSSTASAQALAAELAKRPCP</sequence>
<dbReference type="SUPFAM" id="SSF51445">
    <property type="entry name" value="(Trans)glycosidases"/>
    <property type="match status" value="1"/>
</dbReference>
<keyword evidence="2 4" id="KW-0378">Hydrolase</keyword>
<evidence type="ECO:0000313" key="8">
    <source>
        <dbReference type="Proteomes" id="UP000030466"/>
    </source>
</evidence>
<dbReference type="PANTHER" id="PTHR40079:SF4">
    <property type="entry name" value="GH26 DOMAIN-CONTAINING PROTEIN-RELATED"/>
    <property type="match status" value="1"/>
</dbReference>
<dbReference type="InterPro" id="IPR017853">
    <property type="entry name" value="GH"/>
</dbReference>
<dbReference type="OrthoDB" id="9816550at2"/>
<comment type="caution">
    <text evidence="7">The sequence shown here is derived from an EMBL/GenBank/DDBJ whole genome shotgun (WGS) entry which is preliminary data.</text>
</comment>
<dbReference type="PRINTS" id="PR00739">
    <property type="entry name" value="GLHYDRLASE26"/>
</dbReference>
<evidence type="ECO:0000256" key="2">
    <source>
        <dbReference type="ARBA" id="ARBA00022801"/>
    </source>
</evidence>
<gene>
    <name evidence="7" type="ORF">GY22_16420</name>
</gene>
<protein>
    <submittedName>
        <fullName evidence="7">Beta-mannanase</fullName>
    </submittedName>
</protein>